<evidence type="ECO:0000313" key="8">
    <source>
        <dbReference type="Proteomes" id="UP000601435"/>
    </source>
</evidence>
<accession>A0A812ZVY8</accession>
<feature type="region of interest" description="Disordered" evidence="6">
    <location>
        <begin position="24"/>
        <end position="47"/>
    </location>
</feature>
<feature type="binding site" evidence="5">
    <location>
        <position position="214"/>
    </location>
    <ligand>
        <name>chlorophyll a</name>
        <dbReference type="ChEBI" id="CHEBI:58416"/>
        <label>1</label>
    </ligand>
</feature>
<dbReference type="GO" id="GO:0016168">
    <property type="term" value="F:chlorophyll binding"/>
    <property type="evidence" value="ECO:0007669"/>
    <property type="project" value="UniProtKB-KW"/>
</dbReference>
<gene>
    <name evidence="7" type="primary">FCPF</name>
    <name evidence="7" type="ORF">SNEC2469_LOCUS25728</name>
</gene>
<feature type="binding site" evidence="5">
    <location>
        <position position="122"/>
    </location>
    <ligand>
        <name>chlorophyll a</name>
        <dbReference type="ChEBI" id="CHEBI:58416"/>
        <label>1</label>
    </ligand>
</feature>
<dbReference type="Pfam" id="PF00504">
    <property type="entry name" value="Chloroa_b-bind"/>
    <property type="match status" value="2"/>
</dbReference>
<dbReference type="Proteomes" id="UP000601435">
    <property type="component" value="Unassembled WGS sequence"/>
</dbReference>
<dbReference type="InterPro" id="IPR001344">
    <property type="entry name" value="Chloro_AB-bd_pln"/>
</dbReference>
<evidence type="ECO:0000256" key="4">
    <source>
        <dbReference type="ARBA" id="ARBA00022640"/>
    </source>
</evidence>
<dbReference type="AlphaFoldDB" id="A0A812ZVY8"/>
<evidence type="ECO:0000256" key="3">
    <source>
        <dbReference type="ARBA" id="ARBA00022531"/>
    </source>
</evidence>
<dbReference type="EMBL" id="CAJNJA010051133">
    <property type="protein sequence ID" value="CAE7843416.1"/>
    <property type="molecule type" value="Genomic_DNA"/>
</dbReference>
<evidence type="ECO:0000256" key="5">
    <source>
        <dbReference type="PIRSR" id="PIRSR601344-1"/>
    </source>
</evidence>
<evidence type="ECO:0000256" key="1">
    <source>
        <dbReference type="ARBA" id="ARBA00004229"/>
    </source>
</evidence>
<dbReference type="InterPro" id="IPR022796">
    <property type="entry name" value="Chloroa_b-bind"/>
</dbReference>
<dbReference type="Gene3D" id="1.10.3460.10">
    <property type="entry name" value="Chlorophyll a/b binding protein domain"/>
    <property type="match status" value="2"/>
</dbReference>
<organism evidence="7 8">
    <name type="scientific">Symbiodinium necroappetens</name>
    <dbReference type="NCBI Taxonomy" id="1628268"/>
    <lineage>
        <taxon>Eukaryota</taxon>
        <taxon>Sar</taxon>
        <taxon>Alveolata</taxon>
        <taxon>Dinophyceae</taxon>
        <taxon>Suessiales</taxon>
        <taxon>Symbiodiniaceae</taxon>
        <taxon>Symbiodinium</taxon>
    </lineage>
</organism>
<keyword evidence="4" id="KW-0934">Plastid</keyword>
<dbReference type="OrthoDB" id="429828at2759"/>
<keyword evidence="3" id="KW-0602">Photosynthesis</keyword>
<evidence type="ECO:0000256" key="2">
    <source>
        <dbReference type="ARBA" id="ARBA00022528"/>
    </source>
</evidence>
<reference evidence="7" key="1">
    <citation type="submission" date="2021-02" db="EMBL/GenBank/DDBJ databases">
        <authorList>
            <person name="Dougan E. K."/>
            <person name="Rhodes N."/>
            <person name="Thang M."/>
            <person name="Chan C."/>
        </authorList>
    </citation>
    <scope>NUCLEOTIDE SEQUENCE</scope>
</reference>
<name>A0A812ZVY8_9DINO</name>
<dbReference type="PANTHER" id="PTHR21649">
    <property type="entry name" value="CHLOROPHYLL A/B BINDING PROTEIN"/>
    <property type="match status" value="1"/>
</dbReference>
<dbReference type="GO" id="GO:0009765">
    <property type="term" value="P:photosynthesis, light harvesting"/>
    <property type="evidence" value="ECO:0007669"/>
    <property type="project" value="InterPro"/>
</dbReference>
<protein>
    <submittedName>
        <fullName evidence="7">FCPF protein</fullName>
    </submittedName>
</protein>
<dbReference type="GO" id="GO:0009507">
    <property type="term" value="C:chloroplast"/>
    <property type="evidence" value="ECO:0007669"/>
    <property type="project" value="UniProtKB-SubCell"/>
</dbReference>
<sequence>MSRVTAAVALGGLALAPAFLSPAAPSTPGQKQLRIGTVAEPSSRPSSSASTCAAGAAGVLGAAAVASLVAKKPVRSAVACQAFDASSQVGVTPPFGFFDPAGFTKGVDETEFKRLRGCEIKHGRAAMMGALGLLVQSVYKLPGYESVPSGLAAQWSEPGAQSLWIVFVAIGLLELGMAPWKEDPANPGDYGDPLNLAKGNVSDDIRNRELNNGRFAMFAWLGIVSAELYTGSSAVAQFAVAPKQVARASSGFCGVSLARGSQRSLSLSSRRAFDGASQPGASAPLGYFDPLGLSGTQERFDKFRAAEVKHGRVAMLAILGSFAAHWATPLNAGAGAAGFSSPIGEKGCVALTFFCGFLELGPWADGYAKAPGDFGDPASFAGTLGITNMDEMKTKELNNGRLAMMATIGMCVQEATFGEKFTDLPAQLGF</sequence>
<keyword evidence="8" id="KW-1185">Reference proteome</keyword>
<keyword evidence="2" id="KW-0150">Chloroplast</keyword>
<feature type="binding site" evidence="5">
    <location>
        <position position="212"/>
    </location>
    <ligand>
        <name>chlorophyll a</name>
        <dbReference type="ChEBI" id="CHEBI:58416"/>
        <label>1</label>
    </ligand>
</feature>
<dbReference type="SUPFAM" id="SSF103511">
    <property type="entry name" value="Chlorophyll a-b binding protein"/>
    <property type="match status" value="2"/>
</dbReference>
<evidence type="ECO:0000256" key="6">
    <source>
        <dbReference type="SAM" id="MobiDB-lite"/>
    </source>
</evidence>
<evidence type="ECO:0000313" key="7">
    <source>
        <dbReference type="EMBL" id="CAE7843416.1"/>
    </source>
</evidence>
<feature type="binding site" description="axial binding residue" evidence="5">
    <location>
        <position position="162"/>
    </location>
    <ligand>
        <name>chlorophyll b</name>
        <dbReference type="ChEBI" id="CHEBI:61721"/>
        <label>1</label>
    </ligand>
    <ligandPart>
        <name>Mg</name>
        <dbReference type="ChEBI" id="CHEBI:25107"/>
    </ligandPart>
</feature>
<comment type="subcellular location">
    <subcellularLocation>
        <location evidence="1">Plastid</location>
        <location evidence="1">Chloroplast</location>
    </subcellularLocation>
</comment>
<feature type="binding site" evidence="5">
    <location>
        <position position="209"/>
    </location>
    <ligand>
        <name>chlorophyll a</name>
        <dbReference type="ChEBI" id="CHEBI:58416"/>
        <label>1</label>
    </ligand>
</feature>
<comment type="caution">
    <text evidence="7">The sequence shown here is derived from an EMBL/GenBank/DDBJ whole genome shotgun (WGS) entry which is preliminary data.</text>
</comment>
<feature type="binding site" description="axial binding residue" evidence="5">
    <location>
        <position position="124"/>
    </location>
    <ligand>
        <name>chlorophyll b</name>
        <dbReference type="ChEBI" id="CHEBI:61721"/>
        <label>1</label>
    </ligand>
    <ligandPart>
        <name>Mg</name>
        <dbReference type="ChEBI" id="CHEBI:25107"/>
    </ligandPart>
</feature>
<keyword evidence="5" id="KW-0148">Chlorophyll</keyword>
<dbReference type="GO" id="GO:0016020">
    <property type="term" value="C:membrane"/>
    <property type="evidence" value="ECO:0007669"/>
    <property type="project" value="InterPro"/>
</dbReference>
<feature type="binding site" evidence="5">
    <location>
        <position position="119"/>
    </location>
    <ligand>
        <name>chlorophyll a</name>
        <dbReference type="ChEBI" id="CHEBI:58416"/>
        <label>1</label>
    </ligand>
</feature>
<proteinExistence type="predicted"/>
<keyword evidence="5" id="KW-0157">Chromophore</keyword>